<dbReference type="GO" id="GO:0016887">
    <property type="term" value="F:ATP hydrolysis activity"/>
    <property type="evidence" value="ECO:0007669"/>
    <property type="project" value="InterPro"/>
</dbReference>
<dbReference type="InterPro" id="IPR051014">
    <property type="entry name" value="Cation_Transport_ATPase_IB"/>
</dbReference>
<feature type="domain" description="P-type ATPase A" evidence="9">
    <location>
        <begin position="242"/>
        <end position="340"/>
    </location>
</feature>
<dbReference type="Gene3D" id="3.40.1110.10">
    <property type="entry name" value="Calcium-transporting ATPase, cytoplasmic domain N"/>
    <property type="match status" value="1"/>
</dbReference>
<keyword evidence="7" id="KW-0479">Metal-binding</keyword>
<dbReference type="Pfam" id="PF00122">
    <property type="entry name" value="E1-E2_ATPase"/>
    <property type="match status" value="1"/>
</dbReference>
<keyword evidence="7" id="KW-1003">Cell membrane</keyword>
<dbReference type="InterPro" id="IPR023214">
    <property type="entry name" value="HAD_sf"/>
</dbReference>
<evidence type="ECO:0000313" key="10">
    <source>
        <dbReference type="EMBL" id="MBA2947617.1"/>
    </source>
</evidence>
<keyword evidence="6" id="KW-0472">Membrane</keyword>
<dbReference type="RefSeq" id="WP_181658589.1">
    <property type="nucleotide sequence ID" value="NZ_JACEHE010000010.1"/>
</dbReference>
<comment type="caution">
    <text evidence="10">The sequence shown here is derived from an EMBL/GenBank/DDBJ whole genome shotgun (WGS) entry which is preliminary data.</text>
</comment>
<dbReference type="CDD" id="cd02079">
    <property type="entry name" value="P-type_ATPase_HM"/>
    <property type="match status" value="1"/>
</dbReference>
<comment type="similarity">
    <text evidence="2 7">Belongs to the cation transport ATPase (P-type) (TC 3.A.3) family. Type IB subfamily.</text>
</comment>
<dbReference type="PRINTS" id="PR00119">
    <property type="entry name" value="CATATPASE"/>
</dbReference>
<gene>
    <name evidence="10" type="ORF">H1D24_17830</name>
</gene>
<dbReference type="SFLD" id="SFLDF00027">
    <property type="entry name" value="p-type_atpase"/>
    <property type="match status" value="1"/>
</dbReference>
<dbReference type="Proteomes" id="UP000545761">
    <property type="component" value="Unassembled WGS sequence"/>
</dbReference>
<evidence type="ECO:0000256" key="7">
    <source>
        <dbReference type="RuleBase" id="RU362081"/>
    </source>
</evidence>
<dbReference type="Pfam" id="PF00702">
    <property type="entry name" value="Hydrolase"/>
    <property type="match status" value="1"/>
</dbReference>
<dbReference type="InterPro" id="IPR001757">
    <property type="entry name" value="P_typ_ATPase"/>
</dbReference>
<dbReference type="InterPro" id="IPR036412">
    <property type="entry name" value="HAD-like_sf"/>
</dbReference>
<evidence type="ECO:0000256" key="3">
    <source>
        <dbReference type="ARBA" id="ARBA00022692"/>
    </source>
</evidence>
<evidence type="ECO:0000256" key="2">
    <source>
        <dbReference type="ARBA" id="ARBA00006024"/>
    </source>
</evidence>
<dbReference type="InterPro" id="IPR044492">
    <property type="entry name" value="P_typ_ATPase_HD_dom"/>
</dbReference>
<evidence type="ECO:0000259" key="9">
    <source>
        <dbReference type="Pfam" id="PF00122"/>
    </source>
</evidence>
<dbReference type="InterPro" id="IPR059000">
    <property type="entry name" value="ATPase_P-type_domA"/>
</dbReference>
<dbReference type="GO" id="GO:0046872">
    <property type="term" value="F:metal ion binding"/>
    <property type="evidence" value="ECO:0007669"/>
    <property type="project" value="UniProtKB-KW"/>
</dbReference>
<dbReference type="EMBL" id="JACEHE010000010">
    <property type="protein sequence ID" value="MBA2947617.1"/>
    <property type="molecule type" value="Genomic_DNA"/>
</dbReference>
<name>A0A7W0DM49_9ACTN</name>
<dbReference type="SUPFAM" id="SSF56784">
    <property type="entry name" value="HAD-like"/>
    <property type="match status" value="1"/>
</dbReference>
<dbReference type="GO" id="GO:0005886">
    <property type="term" value="C:plasma membrane"/>
    <property type="evidence" value="ECO:0007669"/>
    <property type="project" value="UniProtKB-SubCell"/>
</dbReference>
<organism evidence="10 11">
    <name type="scientific">Streptomyces himalayensis subsp. himalayensis</name>
    <dbReference type="NCBI Taxonomy" id="2756131"/>
    <lineage>
        <taxon>Bacteria</taxon>
        <taxon>Bacillati</taxon>
        <taxon>Actinomycetota</taxon>
        <taxon>Actinomycetes</taxon>
        <taxon>Kitasatosporales</taxon>
        <taxon>Streptomycetaceae</taxon>
        <taxon>Streptomyces</taxon>
        <taxon>Streptomyces himalayensis</taxon>
    </lineage>
</organism>
<keyword evidence="7" id="KW-0547">Nucleotide-binding</keyword>
<keyword evidence="7" id="KW-0067">ATP-binding</keyword>
<evidence type="ECO:0000256" key="6">
    <source>
        <dbReference type="ARBA" id="ARBA00023136"/>
    </source>
</evidence>
<dbReference type="PANTHER" id="PTHR48085">
    <property type="entry name" value="CADMIUM/ZINC-TRANSPORTING ATPASE HMA2-RELATED"/>
    <property type="match status" value="1"/>
</dbReference>
<comment type="subcellular location">
    <subcellularLocation>
        <location evidence="1">Cell membrane</location>
        <topology evidence="1">Multi-pass membrane protein</topology>
    </subcellularLocation>
</comment>
<evidence type="ECO:0000256" key="5">
    <source>
        <dbReference type="ARBA" id="ARBA00022989"/>
    </source>
</evidence>
<dbReference type="GO" id="GO:0005524">
    <property type="term" value="F:ATP binding"/>
    <property type="evidence" value="ECO:0007669"/>
    <property type="project" value="UniProtKB-UniRule"/>
</dbReference>
<dbReference type="InterPro" id="IPR023299">
    <property type="entry name" value="ATPase_P-typ_cyto_dom_N"/>
</dbReference>
<dbReference type="Gene3D" id="2.70.150.10">
    <property type="entry name" value="Calcium-transporting ATPase, cytoplasmic transduction domain A"/>
    <property type="match status" value="1"/>
</dbReference>
<dbReference type="NCBIfam" id="TIGR01525">
    <property type="entry name" value="ATPase-IB_hvy"/>
    <property type="match status" value="1"/>
</dbReference>
<evidence type="ECO:0000256" key="4">
    <source>
        <dbReference type="ARBA" id="ARBA00022967"/>
    </source>
</evidence>
<dbReference type="PROSITE" id="PS00154">
    <property type="entry name" value="ATPASE_E1_E2"/>
    <property type="match status" value="1"/>
</dbReference>
<dbReference type="SUPFAM" id="SSF81653">
    <property type="entry name" value="Calcium ATPase, transduction domain A"/>
    <property type="match status" value="1"/>
</dbReference>
<evidence type="ECO:0000256" key="1">
    <source>
        <dbReference type="ARBA" id="ARBA00004651"/>
    </source>
</evidence>
<evidence type="ECO:0000313" key="11">
    <source>
        <dbReference type="Proteomes" id="UP000545761"/>
    </source>
</evidence>
<accession>A0A7W0DM49</accession>
<dbReference type="Gene3D" id="3.40.50.1000">
    <property type="entry name" value="HAD superfamily/HAD-like"/>
    <property type="match status" value="1"/>
</dbReference>
<reference evidence="10 11" key="1">
    <citation type="submission" date="2020-07" db="EMBL/GenBank/DDBJ databases">
        <title>Streptomyces isolated from Indian soil.</title>
        <authorList>
            <person name="Mandal S."/>
            <person name="Maiti P.K."/>
        </authorList>
    </citation>
    <scope>NUCLEOTIDE SEQUENCE [LARGE SCALE GENOMIC DNA]</scope>
    <source>
        <strain evidence="10 11">PSKA28</strain>
    </source>
</reference>
<feature type="region of interest" description="Disordered" evidence="8">
    <location>
        <begin position="1"/>
        <end position="37"/>
    </location>
</feature>
<dbReference type="InterPro" id="IPR018303">
    <property type="entry name" value="ATPase_P-typ_P_site"/>
</dbReference>
<dbReference type="NCBIfam" id="TIGR01494">
    <property type="entry name" value="ATPase_P-type"/>
    <property type="match status" value="1"/>
</dbReference>
<dbReference type="AlphaFoldDB" id="A0A7W0DM49"/>
<keyword evidence="3" id="KW-0812">Transmembrane</keyword>
<keyword evidence="5" id="KW-1133">Transmembrane helix</keyword>
<evidence type="ECO:0000256" key="8">
    <source>
        <dbReference type="SAM" id="MobiDB-lite"/>
    </source>
</evidence>
<feature type="compositionally biased region" description="Low complexity" evidence="8">
    <location>
        <begin position="10"/>
        <end position="21"/>
    </location>
</feature>
<proteinExistence type="inferred from homology"/>
<dbReference type="NCBIfam" id="TIGR01511">
    <property type="entry name" value="ATPase-IB1_Cu"/>
    <property type="match status" value="1"/>
</dbReference>
<keyword evidence="4" id="KW-1278">Translocase</keyword>
<sequence>MSGTSASGDVPAPGSGSAAVPAPAPDPVSPAPGSRSGVEVRSAAAGRVRLMVPWLRARPGCAGIVDERFLEMPGFRALRIFPRTGTVIVWMQPDLVDVDRLVAALAEAPPPEVPARASRSVPDSSTGEVARLVIGGAVLALVGLRRLLGRPPWAPAGSTSLLGAVTVFTGLPFFRGAARTLGGRRHAGTDLLVTTATVISLVLRENVVALMVLWLLNIGEFLQAITLRRTRRAIEELLSIGEERVWLVRDGVEVEVDLAEVRAGDLVAVYEHHRIPVDGTAESGEALVDQAAITGEALPVYVQPGSEVYAGTLVSTGSLTVRATSVGQDTVVGRIITRVEEAQADRAPIQTVAAAFTRRFVPVSFTLAGITYVLTRDARRAMTMLLIACPCAAGLATPTAISAAIGNGARRGTLIKGGTHLEGIGRVTAVVFDKTGTLTLGRPLVTSVVTLDEAVTADEVLSLAASGELHARHPLAEAIVRRTEEQHLHIPIHQACEVVLGMGVRAELDGSRLLVGSPALLRRHGLELSEVAQDWTSRLRAAGETVICLAHDDKLIGMLGLSDAVRGGADTVVRQLTDLGVTRIVLLTGDAPETAQAVADTLGITEVHAHALPEAKLQLIRDLQAEGHSVAMVGDGTNDAPALALADVGIVMGAHSSHVALETADIALAGNDLRQVAAVVELSRHTLRVVRQNYTLSIGVNLAGLIAGAGGSINPVLAALLHNTSSIAVVANSARLVGHTPHLPSDTAARLRAAPLEERRVH</sequence>
<dbReference type="SFLD" id="SFLDS00003">
    <property type="entry name" value="Haloacid_Dehalogenase"/>
    <property type="match status" value="1"/>
</dbReference>
<dbReference type="InterPro" id="IPR008250">
    <property type="entry name" value="ATPase_P-typ_transduc_dom_A_sf"/>
</dbReference>
<dbReference type="InterPro" id="IPR027256">
    <property type="entry name" value="P-typ_ATPase_IB"/>
</dbReference>
<dbReference type="GO" id="GO:0019829">
    <property type="term" value="F:ATPase-coupled monoatomic cation transmembrane transporter activity"/>
    <property type="evidence" value="ECO:0007669"/>
    <property type="project" value="InterPro"/>
</dbReference>
<dbReference type="SFLD" id="SFLDG00002">
    <property type="entry name" value="C1.7:_P-type_atpase_like"/>
    <property type="match status" value="1"/>
</dbReference>
<dbReference type="PANTHER" id="PTHR48085:SF5">
    <property type="entry name" value="CADMIUM_ZINC-TRANSPORTING ATPASE HMA4-RELATED"/>
    <property type="match status" value="1"/>
</dbReference>
<protein>
    <submittedName>
        <fullName evidence="10">Cation-translocating P-type ATPase</fullName>
    </submittedName>
</protein>